<comment type="caution">
    <text evidence="2">The sequence shown here is derived from an EMBL/GenBank/DDBJ whole genome shotgun (WGS) entry which is preliminary data.</text>
</comment>
<feature type="region of interest" description="Disordered" evidence="1">
    <location>
        <begin position="30"/>
        <end position="49"/>
    </location>
</feature>
<feature type="compositionally biased region" description="Basic residues" evidence="1">
    <location>
        <begin position="69"/>
        <end position="80"/>
    </location>
</feature>
<evidence type="ECO:0000313" key="3">
    <source>
        <dbReference type="Proteomes" id="UP001516400"/>
    </source>
</evidence>
<name>A0ABD2NWW6_9CUCU</name>
<dbReference type="EMBL" id="JABFTP020000144">
    <property type="protein sequence ID" value="KAL3282710.1"/>
    <property type="molecule type" value="Genomic_DNA"/>
</dbReference>
<protein>
    <submittedName>
        <fullName evidence="2">Uncharacterized protein</fullName>
    </submittedName>
</protein>
<accession>A0ABD2NWW6</accession>
<organism evidence="2 3">
    <name type="scientific">Cryptolaemus montrouzieri</name>
    <dbReference type="NCBI Taxonomy" id="559131"/>
    <lineage>
        <taxon>Eukaryota</taxon>
        <taxon>Metazoa</taxon>
        <taxon>Ecdysozoa</taxon>
        <taxon>Arthropoda</taxon>
        <taxon>Hexapoda</taxon>
        <taxon>Insecta</taxon>
        <taxon>Pterygota</taxon>
        <taxon>Neoptera</taxon>
        <taxon>Endopterygota</taxon>
        <taxon>Coleoptera</taxon>
        <taxon>Polyphaga</taxon>
        <taxon>Cucujiformia</taxon>
        <taxon>Coccinelloidea</taxon>
        <taxon>Coccinellidae</taxon>
        <taxon>Scymninae</taxon>
        <taxon>Scymnini</taxon>
        <taxon>Cryptolaemus</taxon>
    </lineage>
</organism>
<dbReference type="AlphaFoldDB" id="A0ABD2NWW6"/>
<proteinExistence type="predicted"/>
<feature type="region of interest" description="Disordered" evidence="1">
    <location>
        <begin position="55"/>
        <end position="80"/>
    </location>
</feature>
<dbReference type="Proteomes" id="UP001516400">
    <property type="component" value="Unassembled WGS sequence"/>
</dbReference>
<evidence type="ECO:0000313" key="2">
    <source>
        <dbReference type="EMBL" id="KAL3282710.1"/>
    </source>
</evidence>
<gene>
    <name evidence="2" type="ORF">HHI36_005882</name>
</gene>
<keyword evidence="3" id="KW-1185">Reference proteome</keyword>
<feature type="non-terminal residue" evidence="2">
    <location>
        <position position="1"/>
    </location>
</feature>
<evidence type="ECO:0000256" key="1">
    <source>
        <dbReference type="SAM" id="MobiDB-lite"/>
    </source>
</evidence>
<sequence>KYPDIKSKIDMSFAREEHKDFCVPITMIDEESDSIPEITSQDSEEKEDISIKITSSESMSGSLGYEKKGKLRHFHTSSMH</sequence>
<reference evidence="2 3" key="1">
    <citation type="journal article" date="2021" name="BMC Biol.">
        <title>Horizontally acquired antibacterial genes associated with adaptive radiation of ladybird beetles.</title>
        <authorList>
            <person name="Li H.S."/>
            <person name="Tang X.F."/>
            <person name="Huang Y.H."/>
            <person name="Xu Z.Y."/>
            <person name="Chen M.L."/>
            <person name="Du X.Y."/>
            <person name="Qiu B.Y."/>
            <person name="Chen P.T."/>
            <person name="Zhang W."/>
            <person name="Slipinski A."/>
            <person name="Escalona H.E."/>
            <person name="Waterhouse R.M."/>
            <person name="Zwick A."/>
            <person name="Pang H."/>
        </authorList>
    </citation>
    <scope>NUCLEOTIDE SEQUENCE [LARGE SCALE GENOMIC DNA]</scope>
    <source>
        <strain evidence="2">SYSU2018</strain>
    </source>
</reference>